<dbReference type="GO" id="GO:0015421">
    <property type="term" value="F:ABC-type oligopeptide transporter activity"/>
    <property type="evidence" value="ECO:0007669"/>
    <property type="project" value="TreeGrafter"/>
</dbReference>
<evidence type="ECO:0000256" key="4">
    <source>
        <dbReference type="ARBA" id="ARBA00022692"/>
    </source>
</evidence>
<dbReference type="SUPFAM" id="SSF90123">
    <property type="entry name" value="ABC transporter transmembrane region"/>
    <property type="match status" value="1"/>
</dbReference>
<comment type="caution">
    <text evidence="12">The sequence shown here is derived from an EMBL/GenBank/DDBJ whole genome shotgun (WGS) entry which is preliminary data.</text>
</comment>
<evidence type="ECO:0000256" key="5">
    <source>
        <dbReference type="ARBA" id="ARBA00022741"/>
    </source>
</evidence>
<dbReference type="AlphaFoldDB" id="A0A562J8A2"/>
<feature type="transmembrane region" description="Helical" evidence="9">
    <location>
        <begin position="50"/>
        <end position="73"/>
    </location>
</feature>
<dbReference type="GO" id="GO:0016887">
    <property type="term" value="F:ATP hydrolysis activity"/>
    <property type="evidence" value="ECO:0007669"/>
    <property type="project" value="InterPro"/>
</dbReference>
<proteinExistence type="predicted"/>
<feature type="domain" description="ABC transmembrane type-1" evidence="11">
    <location>
        <begin position="17"/>
        <end position="299"/>
    </location>
</feature>
<evidence type="ECO:0000256" key="2">
    <source>
        <dbReference type="ARBA" id="ARBA00022448"/>
    </source>
</evidence>
<feature type="transmembrane region" description="Helical" evidence="9">
    <location>
        <begin position="279"/>
        <end position="299"/>
    </location>
</feature>
<evidence type="ECO:0000256" key="8">
    <source>
        <dbReference type="ARBA" id="ARBA00023136"/>
    </source>
</evidence>
<dbReference type="RefSeq" id="WP_145083866.1">
    <property type="nucleotide sequence ID" value="NZ_VLKH01000006.1"/>
</dbReference>
<dbReference type="Pfam" id="PF00005">
    <property type="entry name" value="ABC_tran"/>
    <property type="match status" value="1"/>
</dbReference>
<dbReference type="PROSITE" id="PS00211">
    <property type="entry name" value="ABC_TRANSPORTER_1"/>
    <property type="match status" value="1"/>
</dbReference>
<dbReference type="Pfam" id="PF00664">
    <property type="entry name" value="ABC_membrane"/>
    <property type="match status" value="1"/>
</dbReference>
<dbReference type="InterPro" id="IPR036640">
    <property type="entry name" value="ABC1_TM_sf"/>
</dbReference>
<dbReference type="InterPro" id="IPR027417">
    <property type="entry name" value="P-loop_NTPase"/>
</dbReference>
<dbReference type="Gene3D" id="3.40.50.300">
    <property type="entry name" value="P-loop containing nucleotide triphosphate hydrolases"/>
    <property type="match status" value="1"/>
</dbReference>
<evidence type="ECO:0000256" key="3">
    <source>
        <dbReference type="ARBA" id="ARBA00022475"/>
    </source>
</evidence>
<evidence type="ECO:0000259" key="11">
    <source>
        <dbReference type="PROSITE" id="PS50929"/>
    </source>
</evidence>
<evidence type="ECO:0000256" key="1">
    <source>
        <dbReference type="ARBA" id="ARBA00004651"/>
    </source>
</evidence>
<keyword evidence="7 9" id="KW-1133">Transmembrane helix</keyword>
<evidence type="ECO:0000256" key="9">
    <source>
        <dbReference type="SAM" id="Phobius"/>
    </source>
</evidence>
<feature type="transmembrane region" description="Helical" evidence="9">
    <location>
        <begin position="134"/>
        <end position="152"/>
    </location>
</feature>
<keyword evidence="13" id="KW-1185">Reference proteome</keyword>
<dbReference type="GO" id="GO:0005886">
    <property type="term" value="C:plasma membrane"/>
    <property type="evidence" value="ECO:0007669"/>
    <property type="project" value="UniProtKB-SubCell"/>
</dbReference>
<dbReference type="FunFam" id="3.40.50.300:FF:000221">
    <property type="entry name" value="Multidrug ABC transporter ATP-binding protein"/>
    <property type="match status" value="1"/>
</dbReference>
<comment type="subcellular location">
    <subcellularLocation>
        <location evidence="1">Cell membrane</location>
        <topology evidence="1">Multi-pass membrane protein</topology>
    </subcellularLocation>
</comment>
<keyword evidence="8 9" id="KW-0472">Membrane</keyword>
<dbReference type="OrthoDB" id="9762778at2"/>
<evidence type="ECO:0000313" key="12">
    <source>
        <dbReference type="EMBL" id="TWH79438.1"/>
    </source>
</evidence>
<dbReference type="InterPro" id="IPR039421">
    <property type="entry name" value="Type_1_exporter"/>
</dbReference>
<keyword evidence="2" id="KW-0813">Transport</keyword>
<reference evidence="12 13" key="1">
    <citation type="submission" date="2019-07" db="EMBL/GenBank/DDBJ databases">
        <title>Genomic Encyclopedia of Type Strains, Phase I: the one thousand microbial genomes (KMG-I) project.</title>
        <authorList>
            <person name="Kyrpides N."/>
        </authorList>
    </citation>
    <scope>NUCLEOTIDE SEQUENCE [LARGE SCALE GENOMIC DNA]</scope>
    <source>
        <strain evidence="12 13">DSM 13558</strain>
    </source>
</reference>
<dbReference type="Proteomes" id="UP000315343">
    <property type="component" value="Unassembled WGS sequence"/>
</dbReference>
<keyword evidence="3" id="KW-1003">Cell membrane</keyword>
<keyword evidence="5" id="KW-0547">Nucleotide-binding</keyword>
<feature type="domain" description="ABC transporter" evidence="10">
    <location>
        <begin position="332"/>
        <end position="568"/>
    </location>
</feature>
<dbReference type="InterPro" id="IPR011527">
    <property type="entry name" value="ABC1_TM_dom"/>
</dbReference>
<dbReference type="PANTHER" id="PTHR43394">
    <property type="entry name" value="ATP-DEPENDENT PERMEASE MDL1, MITOCHONDRIAL"/>
    <property type="match status" value="1"/>
</dbReference>
<protein>
    <submittedName>
        <fullName evidence="12">ATP-binding cassette subfamily B protein</fullName>
    </submittedName>
</protein>
<dbReference type="PANTHER" id="PTHR43394:SF1">
    <property type="entry name" value="ATP-BINDING CASSETTE SUB-FAMILY B MEMBER 10, MITOCHONDRIAL"/>
    <property type="match status" value="1"/>
</dbReference>
<sequence>MIDKIIPCLGKYKKYALLTPIMVIGEVILEVFIPFLMAKIIDVGIANADVAYIARIGSLMVLMALISLVFGALSGRFASLASTGLAAGIRKKLFYKIQDFSFANVDKFSTASLITRLTADVTSTQTAFMMVIRMLVRSPIMLVSATVMAVSINAKLSAVFLFAIPFLGGAMGIISYLAFPRFQKMLEKYDSMNSSVQENLVAIRVVKAFVRRDYENEKFEEAANTLRDAQIKAERIVITGMPIMMFTMYACTILIAWFGGNLVIAGDMQTGELFSFISYISQILMSLMMISFAFIGIVMSRASIKRILEVLDEEIDIKNNEESEITANDGSIVFDNVSFSYAKKSDNLTLDNVNLKINSSETVGIIGGTGSAKTTLVQLIPRLYDVLEGRILVGGHDVRDYSLEALRNNVAMVLQKNVLFSGTIKENLKWGNENATDEEIMAACKAAQAHDFISAMPDGYETDLGQGGVNVSGGQKQRICIARALLKNPKILILDDSTSAVDTATDSKIRQSFKENLQNTTTIIIAQRISSVSEADKIIVLNDGKIDGVGTHEELLATNEIYKEVYESQQKGVA</sequence>
<gene>
    <name evidence="12" type="ORF">LY60_02417</name>
</gene>
<evidence type="ECO:0000256" key="6">
    <source>
        <dbReference type="ARBA" id="ARBA00022840"/>
    </source>
</evidence>
<feature type="transmembrane region" description="Helical" evidence="9">
    <location>
        <begin position="236"/>
        <end position="259"/>
    </location>
</feature>
<dbReference type="PROSITE" id="PS50929">
    <property type="entry name" value="ABC_TM1F"/>
    <property type="match status" value="1"/>
</dbReference>
<dbReference type="InterPro" id="IPR003439">
    <property type="entry name" value="ABC_transporter-like_ATP-bd"/>
</dbReference>
<dbReference type="InterPro" id="IPR017871">
    <property type="entry name" value="ABC_transporter-like_CS"/>
</dbReference>
<name>A0A562J8A2_9FIRM</name>
<keyword evidence="6 12" id="KW-0067">ATP-binding</keyword>
<feature type="transmembrane region" description="Helical" evidence="9">
    <location>
        <begin position="15"/>
        <end position="38"/>
    </location>
</feature>
<organism evidence="12 13">
    <name type="scientific">Sedimentibacter saalensis</name>
    <dbReference type="NCBI Taxonomy" id="130788"/>
    <lineage>
        <taxon>Bacteria</taxon>
        <taxon>Bacillati</taxon>
        <taxon>Bacillota</taxon>
        <taxon>Tissierellia</taxon>
        <taxon>Sedimentibacter</taxon>
    </lineage>
</organism>
<dbReference type="SMART" id="SM00382">
    <property type="entry name" value="AAA"/>
    <property type="match status" value="1"/>
</dbReference>
<dbReference type="PROSITE" id="PS50893">
    <property type="entry name" value="ABC_TRANSPORTER_2"/>
    <property type="match status" value="1"/>
</dbReference>
<feature type="transmembrane region" description="Helical" evidence="9">
    <location>
        <begin position="158"/>
        <end position="179"/>
    </location>
</feature>
<keyword evidence="4 9" id="KW-0812">Transmembrane</keyword>
<dbReference type="CDD" id="cd18548">
    <property type="entry name" value="ABC_6TM_Tm287_like"/>
    <property type="match status" value="1"/>
</dbReference>
<accession>A0A562J8A2</accession>
<evidence type="ECO:0000259" key="10">
    <source>
        <dbReference type="PROSITE" id="PS50893"/>
    </source>
</evidence>
<dbReference type="EMBL" id="VLKH01000006">
    <property type="protein sequence ID" value="TWH79438.1"/>
    <property type="molecule type" value="Genomic_DNA"/>
</dbReference>
<evidence type="ECO:0000256" key="7">
    <source>
        <dbReference type="ARBA" id="ARBA00022989"/>
    </source>
</evidence>
<evidence type="ECO:0000313" key="13">
    <source>
        <dbReference type="Proteomes" id="UP000315343"/>
    </source>
</evidence>
<dbReference type="GO" id="GO:0005524">
    <property type="term" value="F:ATP binding"/>
    <property type="evidence" value="ECO:0007669"/>
    <property type="project" value="UniProtKB-KW"/>
</dbReference>
<dbReference type="SUPFAM" id="SSF52540">
    <property type="entry name" value="P-loop containing nucleoside triphosphate hydrolases"/>
    <property type="match status" value="1"/>
</dbReference>
<dbReference type="Gene3D" id="1.20.1560.10">
    <property type="entry name" value="ABC transporter type 1, transmembrane domain"/>
    <property type="match status" value="1"/>
</dbReference>
<dbReference type="InterPro" id="IPR003593">
    <property type="entry name" value="AAA+_ATPase"/>
</dbReference>